<protein>
    <submittedName>
        <fullName evidence="2">Uncharacterized protein</fullName>
    </submittedName>
</protein>
<accession>A0AAD7RT60</accession>
<gene>
    <name evidence="2" type="ORF">AAFF_G00114010</name>
</gene>
<evidence type="ECO:0000313" key="3">
    <source>
        <dbReference type="Proteomes" id="UP001221898"/>
    </source>
</evidence>
<reference evidence="2" key="1">
    <citation type="journal article" date="2023" name="Science">
        <title>Genome structures resolve the early diversification of teleost fishes.</title>
        <authorList>
            <person name="Parey E."/>
            <person name="Louis A."/>
            <person name="Montfort J."/>
            <person name="Bouchez O."/>
            <person name="Roques C."/>
            <person name="Iampietro C."/>
            <person name="Lluch J."/>
            <person name="Castinel A."/>
            <person name="Donnadieu C."/>
            <person name="Desvignes T."/>
            <person name="Floi Bucao C."/>
            <person name="Jouanno E."/>
            <person name="Wen M."/>
            <person name="Mejri S."/>
            <person name="Dirks R."/>
            <person name="Jansen H."/>
            <person name="Henkel C."/>
            <person name="Chen W.J."/>
            <person name="Zahm M."/>
            <person name="Cabau C."/>
            <person name="Klopp C."/>
            <person name="Thompson A.W."/>
            <person name="Robinson-Rechavi M."/>
            <person name="Braasch I."/>
            <person name="Lecointre G."/>
            <person name="Bobe J."/>
            <person name="Postlethwait J.H."/>
            <person name="Berthelot C."/>
            <person name="Roest Crollius H."/>
            <person name="Guiguen Y."/>
        </authorList>
    </citation>
    <scope>NUCLEOTIDE SEQUENCE</scope>
    <source>
        <strain evidence="2">NC1722</strain>
    </source>
</reference>
<proteinExistence type="predicted"/>
<dbReference type="EMBL" id="JAINUG010000178">
    <property type="protein sequence ID" value="KAJ8389695.1"/>
    <property type="molecule type" value="Genomic_DNA"/>
</dbReference>
<feature type="region of interest" description="Disordered" evidence="1">
    <location>
        <begin position="62"/>
        <end position="90"/>
    </location>
</feature>
<evidence type="ECO:0000313" key="2">
    <source>
        <dbReference type="EMBL" id="KAJ8389695.1"/>
    </source>
</evidence>
<sequence length="90" mass="9625">MSILPAVFANRRARDHGNSDPGIAASLAAVTCAVFTFTNLAVCIRGTGQLGICVDVRTCNRSRRPVTSEEDDEEERATGVKSSINDNKLS</sequence>
<evidence type="ECO:0000256" key="1">
    <source>
        <dbReference type="SAM" id="MobiDB-lite"/>
    </source>
</evidence>
<name>A0AAD7RT60_9TELE</name>
<keyword evidence="3" id="KW-1185">Reference proteome</keyword>
<organism evidence="2 3">
    <name type="scientific">Aldrovandia affinis</name>
    <dbReference type="NCBI Taxonomy" id="143900"/>
    <lineage>
        <taxon>Eukaryota</taxon>
        <taxon>Metazoa</taxon>
        <taxon>Chordata</taxon>
        <taxon>Craniata</taxon>
        <taxon>Vertebrata</taxon>
        <taxon>Euteleostomi</taxon>
        <taxon>Actinopterygii</taxon>
        <taxon>Neopterygii</taxon>
        <taxon>Teleostei</taxon>
        <taxon>Notacanthiformes</taxon>
        <taxon>Halosauridae</taxon>
        <taxon>Aldrovandia</taxon>
    </lineage>
</organism>
<dbReference type="AlphaFoldDB" id="A0AAD7RT60"/>
<comment type="caution">
    <text evidence="2">The sequence shown here is derived from an EMBL/GenBank/DDBJ whole genome shotgun (WGS) entry which is preliminary data.</text>
</comment>
<dbReference type="Proteomes" id="UP001221898">
    <property type="component" value="Unassembled WGS sequence"/>
</dbReference>
<feature type="compositionally biased region" description="Polar residues" evidence="1">
    <location>
        <begin position="80"/>
        <end position="90"/>
    </location>
</feature>